<dbReference type="Proteomes" id="UP000886998">
    <property type="component" value="Unassembled WGS sequence"/>
</dbReference>
<comment type="caution">
    <text evidence="1">The sequence shown here is derived from an EMBL/GenBank/DDBJ whole genome shotgun (WGS) entry which is preliminary data.</text>
</comment>
<dbReference type="AlphaFoldDB" id="A0A8X7CH67"/>
<evidence type="ECO:0000313" key="2">
    <source>
        <dbReference type="Proteomes" id="UP000886998"/>
    </source>
</evidence>
<evidence type="ECO:0000313" key="1">
    <source>
        <dbReference type="EMBL" id="GFY68838.1"/>
    </source>
</evidence>
<sequence length="145" mass="16722">MISDLSWLYHRIEQTSPLLNSLHPWVAVTQPGKEVTLQFLENSNLRILLDNRLIWSSFIPERLCQSKQIPFIGMLIIDNAPSHLPTALTNSSPRVKVEFSPSPIQPACFNQWIKQSSKHSKPIMRDHHLNICMKRLETKQQALCL</sequence>
<protein>
    <submittedName>
        <fullName evidence="1">Uncharacterized protein</fullName>
    </submittedName>
</protein>
<organism evidence="1 2">
    <name type="scientific">Trichonephila inaurata madagascariensis</name>
    <dbReference type="NCBI Taxonomy" id="2747483"/>
    <lineage>
        <taxon>Eukaryota</taxon>
        <taxon>Metazoa</taxon>
        <taxon>Ecdysozoa</taxon>
        <taxon>Arthropoda</taxon>
        <taxon>Chelicerata</taxon>
        <taxon>Arachnida</taxon>
        <taxon>Araneae</taxon>
        <taxon>Araneomorphae</taxon>
        <taxon>Entelegynae</taxon>
        <taxon>Araneoidea</taxon>
        <taxon>Nephilidae</taxon>
        <taxon>Trichonephila</taxon>
        <taxon>Trichonephila inaurata</taxon>
    </lineage>
</organism>
<reference evidence="1" key="1">
    <citation type="submission" date="2020-08" db="EMBL/GenBank/DDBJ databases">
        <title>Multicomponent nature underlies the extraordinary mechanical properties of spider dragline silk.</title>
        <authorList>
            <person name="Kono N."/>
            <person name="Nakamura H."/>
            <person name="Mori M."/>
            <person name="Yoshida Y."/>
            <person name="Ohtoshi R."/>
            <person name="Malay A.D."/>
            <person name="Moran D.A.P."/>
            <person name="Tomita M."/>
            <person name="Numata K."/>
            <person name="Arakawa K."/>
        </authorList>
    </citation>
    <scope>NUCLEOTIDE SEQUENCE</scope>
</reference>
<gene>
    <name evidence="1" type="ORF">TNIN_410561</name>
</gene>
<proteinExistence type="predicted"/>
<name>A0A8X7CH67_9ARAC</name>
<dbReference type="EMBL" id="BMAV01017290">
    <property type="protein sequence ID" value="GFY68838.1"/>
    <property type="molecule type" value="Genomic_DNA"/>
</dbReference>
<keyword evidence="2" id="KW-1185">Reference proteome</keyword>
<accession>A0A8X7CH67</accession>